<evidence type="ECO:0000313" key="1">
    <source>
        <dbReference type="EMBL" id="TCU25291.1"/>
    </source>
</evidence>
<accession>A0AAX2QLQ5</accession>
<protein>
    <recommendedName>
        <fullName evidence="3">DUF2635 domain-containing protein</fullName>
    </recommendedName>
</protein>
<evidence type="ECO:0008006" key="3">
    <source>
        <dbReference type="Google" id="ProtNLM"/>
    </source>
</evidence>
<dbReference type="Proteomes" id="UP000295021">
    <property type="component" value="Unassembled WGS sequence"/>
</dbReference>
<reference evidence="1 2" key="1">
    <citation type="submission" date="2019-03" db="EMBL/GenBank/DDBJ databases">
        <title>Genomic Encyclopedia of Type Strains, Phase IV (KMG-V): Genome sequencing to study the core and pangenomes of soil and plant-associated prokaryotes.</title>
        <authorList>
            <person name="Whitman W."/>
        </authorList>
    </citation>
    <scope>NUCLEOTIDE SEQUENCE [LARGE SCALE GENOMIC DNA]</scope>
    <source>
        <strain evidence="1 2">FB403</strain>
    </source>
</reference>
<dbReference type="AlphaFoldDB" id="A0AAX2QLQ5"/>
<organism evidence="1 2">
    <name type="scientific">Rhizobium laguerreae</name>
    <dbReference type="NCBI Taxonomy" id="1076926"/>
    <lineage>
        <taxon>Bacteria</taxon>
        <taxon>Pseudomonadati</taxon>
        <taxon>Pseudomonadota</taxon>
        <taxon>Alphaproteobacteria</taxon>
        <taxon>Hyphomicrobiales</taxon>
        <taxon>Rhizobiaceae</taxon>
        <taxon>Rhizobium/Agrobacterium group</taxon>
        <taxon>Rhizobium</taxon>
    </lineage>
</organism>
<sequence length="61" mass="6833">MAKKTYNVIRPHQGDRWYEQGETREAEPVDVKHLVPGTLVLAKAEPTPQNKAAPAPKNKAR</sequence>
<comment type="caution">
    <text evidence="1">The sequence shown here is derived from an EMBL/GenBank/DDBJ whole genome shotgun (WGS) entry which is preliminary data.</text>
</comment>
<gene>
    <name evidence="1" type="ORF">EV131_105405</name>
</gene>
<dbReference type="RefSeq" id="WP_132611391.1">
    <property type="nucleotide sequence ID" value="NZ_SMBI01000005.1"/>
</dbReference>
<name>A0AAX2QLQ5_9HYPH</name>
<evidence type="ECO:0000313" key="2">
    <source>
        <dbReference type="Proteomes" id="UP000295021"/>
    </source>
</evidence>
<proteinExistence type="predicted"/>
<dbReference type="EMBL" id="SMBI01000005">
    <property type="protein sequence ID" value="TCU25291.1"/>
    <property type="molecule type" value="Genomic_DNA"/>
</dbReference>